<keyword evidence="1" id="KW-0456">Lyase</keyword>
<dbReference type="Pfam" id="PF04909">
    <property type="entry name" value="Amidohydro_2"/>
    <property type="match status" value="1"/>
</dbReference>
<evidence type="ECO:0000259" key="2">
    <source>
        <dbReference type="Pfam" id="PF04909"/>
    </source>
</evidence>
<dbReference type="InterPro" id="IPR032466">
    <property type="entry name" value="Metal_Hydrolase"/>
</dbReference>
<evidence type="ECO:0000313" key="3">
    <source>
        <dbReference type="EMBL" id="CAB4886276.1"/>
    </source>
</evidence>
<feature type="domain" description="Amidohydrolase-related" evidence="2">
    <location>
        <begin position="139"/>
        <end position="391"/>
    </location>
</feature>
<dbReference type="Gene3D" id="3.20.20.140">
    <property type="entry name" value="Metal-dependent hydrolases"/>
    <property type="match status" value="1"/>
</dbReference>
<organism evidence="3">
    <name type="scientific">freshwater metagenome</name>
    <dbReference type="NCBI Taxonomy" id="449393"/>
    <lineage>
        <taxon>unclassified sequences</taxon>
        <taxon>metagenomes</taxon>
        <taxon>ecological metagenomes</taxon>
    </lineage>
</organism>
<dbReference type="GO" id="GO:0005737">
    <property type="term" value="C:cytoplasm"/>
    <property type="evidence" value="ECO:0007669"/>
    <property type="project" value="TreeGrafter"/>
</dbReference>
<name>A0A6J7ET24_9ZZZZ</name>
<dbReference type="PANTHER" id="PTHR21240">
    <property type="entry name" value="2-AMINO-3-CARBOXYLMUCONATE-6-SEMIALDEHYDE DECARBOXYLASE"/>
    <property type="match status" value="1"/>
</dbReference>
<dbReference type="SUPFAM" id="SSF51556">
    <property type="entry name" value="Metallo-dependent hydrolases"/>
    <property type="match status" value="1"/>
</dbReference>
<dbReference type="GO" id="GO:0019748">
    <property type="term" value="P:secondary metabolic process"/>
    <property type="evidence" value="ECO:0007669"/>
    <property type="project" value="TreeGrafter"/>
</dbReference>
<dbReference type="EMBL" id="CAFBLP010000068">
    <property type="protein sequence ID" value="CAB4886276.1"/>
    <property type="molecule type" value="Genomic_DNA"/>
</dbReference>
<evidence type="ECO:0000256" key="1">
    <source>
        <dbReference type="ARBA" id="ARBA00023239"/>
    </source>
</evidence>
<dbReference type="InterPro" id="IPR006680">
    <property type="entry name" value="Amidohydro-rel"/>
</dbReference>
<dbReference type="AlphaFoldDB" id="A0A6J7ET24"/>
<protein>
    <submittedName>
        <fullName evidence="3">Unannotated protein</fullName>
    </submittedName>
</protein>
<dbReference type="GO" id="GO:0016831">
    <property type="term" value="F:carboxy-lyase activity"/>
    <property type="evidence" value="ECO:0007669"/>
    <property type="project" value="InterPro"/>
</dbReference>
<accession>A0A6J7ET24</accession>
<reference evidence="3" key="1">
    <citation type="submission" date="2020-05" db="EMBL/GenBank/DDBJ databases">
        <authorList>
            <person name="Chiriac C."/>
            <person name="Salcher M."/>
            <person name="Ghai R."/>
            <person name="Kavagutti S V."/>
        </authorList>
    </citation>
    <scope>NUCLEOTIDE SEQUENCE</scope>
</reference>
<dbReference type="PANTHER" id="PTHR21240:SF28">
    <property type="entry name" value="ISO-OROTATE DECARBOXYLASE (EUROFUNG)"/>
    <property type="match status" value="1"/>
</dbReference>
<gene>
    <name evidence="3" type="ORF">UFOPK3376_02279</name>
</gene>
<sequence length="400" mass="45534">MPDAQTQTPAQIDFKAFDADNHYYEALDAFTRHVPKAMQPRCVQWCDIDGRQYHVVGGRVSRAVANATFNPIAKAGAMHEYFRGNPNKRNPLEMLADREPIPAAYRNRDARVAVLDQQNLEACWLFPTLGILYEEQLKHDIEAVTTTFRAFNRWLDEDWGCNYQNRIYAAPYITLADVNWACEELDWALDRGARCIVMRPAAPNTAAGQFAVSHTMFDPFWARVNEAGITVVAHAGDSGYSSNGYAVDGFGATFSSGYGPTVKAFHIERAAYDFLITLCFDKLFERFPNLRIASVENGSEFLPDLMRKLKSYDGRMPGYFKHSPIEQFREHVWINPFWEDNPNEIAQIVGADRVLFGSDWPHIEGMPHPLDYLSELTKFSDAERQLIMRDNVRSLTRLAA</sequence>
<proteinExistence type="predicted"/>
<dbReference type="GO" id="GO:0016787">
    <property type="term" value="F:hydrolase activity"/>
    <property type="evidence" value="ECO:0007669"/>
    <property type="project" value="InterPro"/>
</dbReference>
<dbReference type="InterPro" id="IPR032465">
    <property type="entry name" value="ACMSD"/>
</dbReference>